<name>A0A1G8KD60_9BACI</name>
<sequence length="34" mass="3661">MRKLQALSMIVFILAVLASTGDVSTLDVSLPHAY</sequence>
<keyword evidence="2" id="KW-1185">Reference proteome</keyword>
<dbReference type="STRING" id="930129.SAMN05216352_107173"/>
<reference evidence="1 2" key="1">
    <citation type="submission" date="2016-10" db="EMBL/GenBank/DDBJ databases">
        <authorList>
            <person name="de Groot N.N."/>
        </authorList>
    </citation>
    <scope>NUCLEOTIDE SEQUENCE [LARGE SCALE GENOMIC DNA]</scope>
    <source>
        <strain evidence="2">P4B,CCM 7963,CECT 7998,DSM 25260,IBRC-M 10614,KCTC 13821</strain>
    </source>
</reference>
<dbReference type="AlphaFoldDB" id="A0A1G8KD60"/>
<gene>
    <name evidence="1" type="ORF">SAMN05216352_107173</name>
</gene>
<proteinExistence type="predicted"/>
<dbReference type="EMBL" id="FNDU01000007">
    <property type="protein sequence ID" value="SDI41361.1"/>
    <property type="molecule type" value="Genomic_DNA"/>
</dbReference>
<protein>
    <submittedName>
        <fullName evidence="1">Uncharacterized protein</fullName>
    </submittedName>
</protein>
<dbReference type="Proteomes" id="UP000199017">
    <property type="component" value="Unassembled WGS sequence"/>
</dbReference>
<organism evidence="1 2">
    <name type="scientific">Alteribacillus bidgolensis</name>
    <dbReference type="NCBI Taxonomy" id="930129"/>
    <lineage>
        <taxon>Bacteria</taxon>
        <taxon>Bacillati</taxon>
        <taxon>Bacillota</taxon>
        <taxon>Bacilli</taxon>
        <taxon>Bacillales</taxon>
        <taxon>Bacillaceae</taxon>
        <taxon>Alteribacillus</taxon>
    </lineage>
</organism>
<evidence type="ECO:0000313" key="2">
    <source>
        <dbReference type="Proteomes" id="UP000199017"/>
    </source>
</evidence>
<accession>A0A1G8KD60</accession>
<evidence type="ECO:0000313" key="1">
    <source>
        <dbReference type="EMBL" id="SDI41361.1"/>
    </source>
</evidence>